<dbReference type="RefSeq" id="WP_214434810.1">
    <property type="nucleotide sequence ID" value="NZ_CAWPUQ010000146.1"/>
</dbReference>
<dbReference type="Gene3D" id="3.40.50.150">
    <property type="entry name" value="Vaccinia Virus protein VP39"/>
    <property type="match status" value="1"/>
</dbReference>
<dbReference type="InterPro" id="IPR029063">
    <property type="entry name" value="SAM-dependent_MTases_sf"/>
</dbReference>
<gene>
    <name evidence="2" type="ORF">I8752_24330</name>
</gene>
<keyword evidence="2" id="KW-0808">Transferase</keyword>
<protein>
    <submittedName>
        <fullName evidence="2">Methyltransferase domain-containing protein</fullName>
    </submittedName>
</protein>
<feature type="domain" description="Methyltransferase type 11" evidence="1">
    <location>
        <begin position="5"/>
        <end position="56"/>
    </location>
</feature>
<dbReference type="InterPro" id="IPR013216">
    <property type="entry name" value="Methyltransf_11"/>
</dbReference>
<comment type="caution">
    <text evidence="2">The sequence shown here is derived from an EMBL/GenBank/DDBJ whole genome shotgun (WGS) entry which is preliminary data.</text>
</comment>
<dbReference type="Proteomes" id="UP000662314">
    <property type="component" value="Unassembled WGS sequence"/>
</dbReference>
<dbReference type="GO" id="GO:0008757">
    <property type="term" value="F:S-adenosylmethionine-dependent methyltransferase activity"/>
    <property type="evidence" value="ECO:0007669"/>
    <property type="project" value="InterPro"/>
</dbReference>
<proteinExistence type="predicted"/>
<dbReference type="EMBL" id="JAECZA010000220">
    <property type="protein sequence ID" value="MBH8576066.1"/>
    <property type="molecule type" value="Genomic_DNA"/>
</dbReference>
<dbReference type="AlphaFoldDB" id="A0A8J7IAN7"/>
<sequence length="127" mass="14513">MNLQIKYYISDINSLNMNNNSFDACRAERILLYVSNPKKAVPEMIHILAPGGKLAIFEFDLDGISINFTYPTLTHKIVRVIFDSFPNGSIGCKLPEIFEELKMSNIAVVTHSIMISMKFSFWLVMEF</sequence>
<evidence type="ECO:0000313" key="3">
    <source>
        <dbReference type="Proteomes" id="UP000662314"/>
    </source>
</evidence>
<evidence type="ECO:0000259" key="1">
    <source>
        <dbReference type="Pfam" id="PF08241"/>
    </source>
</evidence>
<keyword evidence="3" id="KW-1185">Reference proteome</keyword>
<reference evidence="2 3" key="1">
    <citation type="journal article" date="2021" name="Int. J. Syst. Evol. Microbiol.">
        <title>Amazonocrinis nigriterrae gen. nov., sp. nov., Atlanticothrix silvestris gen. nov., sp. nov. and Dendronalium phyllosphericum gen. nov., sp. nov., nostocacean cyanobacteria from Brazilian environments.</title>
        <authorList>
            <person name="Alvarenga D.O."/>
            <person name="Andreote A.P.D."/>
            <person name="Branco L.H.Z."/>
            <person name="Delbaje E."/>
            <person name="Cruz R.B."/>
            <person name="Varani A.M."/>
            <person name="Fiore M.F."/>
        </authorList>
    </citation>
    <scope>NUCLEOTIDE SEQUENCE [LARGE SCALE GENOMIC DNA]</scope>
    <source>
        <strain evidence="2 3">CENA369</strain>
    </source>
</reference>
<dbReference type="SUPFAM" id="SSF53335">
    <property type="entry name" value="S-adenosyl-L-methionine-dependent methyltransferases"/>
    <property type="match status" value="1"/>
</dbReference>
<name>A0A8J7IAN7_9NOST</name>
<accession>A0A8J7IAN7</accession>
<evidence type="ECO:0000313" key="2">
    <source>
        <dbReference type="EMBL" id="MBH8576066.1"/>
    </source>
</evidence>
<dbReference type="Pfam" id="PF08241">
    <property type="entry name" value="Methyltransf_11"/>
    <property type="match status" value="1"/>
</dbReference>
<dbReference type="GO" id="GO:0032259">
    <property type="term" value="P:methylation"/>
    <property type="evidence" value="ECO:0007669"/>
    <property type="project" value="UniProtKB-KW"/>
</dbReference>
<keyword evidence="2" id="KW-0489">Methyltransferase</keyword>
<organism evidence="2 3">
    <name type="scientific">Dendronalium phyllosphericum CENA369</name>
    <dbReference type="NCBI Taxonomy" id="1725256"/>
    <lineage>
        <taxon>Bacteria</taxon>
        <taxon>Bacillati</taxon>
        <taxon>Cyanobacteriota</taxon>
        <taxon>Cyanophyceae</taxon>
        <taxon>Nostocales</taxon>
        <taxon>Nostocaceae</taxon>
        <taxon>Dendronalium</taxon>
        <taxon>Dendronalium phyllosphericum</taxon>
    </lineage>
</organism>